<accession>A0A482IMJ0</accession>
<protein>
    <submittedName>
        <fullName evidence="2">Uncharacterized protein</fullName>
    </submittedName>
</protein>
<sequence length="130" mass="14880">MNNVCCKRRENLTKGGSFGHKTKQEQCFRRRFGAIPLVCRYTMPPHPENGAQQHAPFWCKGTNGQRQGNEKQGDKRKCGAQRSGREIRLLRCNNLIENAGFPLEENTADLSRIYFGITHSLDLRLVEFLS</sequence>
<gene>
    <name evidence="2" type="ORF">DDF84_000150</name>
</gene>
<name>A0A482IMJ0_9BURK</name>
<organism evidence="2 3">
    <name type="scientific">Cupriavidus metallidurans</name>
    <dbReference type="NCBI Taxonomy" id="119219"/>
    <lineage>
        <taxon>Bacteria</taxon>
        <taxon>Pseudomonadati</taxon>
        <taxon>Pseudomonadota</taxon>
        <taxon>Betaproteobacteria</taxon>
        <taxon>Burkholderiales</taxon>
        <taxon>Burkholderiaceae</taxon>
        <taxon>Cupriavidus</taxon>
    </lineage>
</organism>
<dbReference type="Proteomes" id="UP000253772">
    <property type="component" value="Chromosome c1"/>
</dbReference>
<evidence type="ECO:0000313" key="2">
    <source>
        <dbReference type="EMBL" id="QBP08254.1"/>
    </source>
</evidence>
<evidence type="ECO:0000313" key="3">
    <source>
        <dbReference type="Proteomes" id="UP000253772"/>
    </source>
</evidence>
<reference evidence="2 3" key="1">
    <citation type="submission" date="2019-03" db="EMBL/GenBank/DDBJ databases">
        <title>Comparative insights into the high quality Complete genome sequence of highly metal resistant Cupriavidus metallidurans strain BS1 isolated from a gold-copper mine.</title>
        <authorList>
            <person name="Mazhar H.S."/>
            <person name="Rensing C."/>
        </authorList>
    </citation>
    <scope>NUCLEOTIDE SEQUENCE [LARGE SCALE GENOMIC DNA]</scope>
    <source>
        <strain evidence="2 3">BS1</strain>
    </source>
</reference>
<feature type="region of interest" description="Disordered" evidence="1">
    <location>
        <begin position="61"/>
        <end position="81"/>
    </location>
</feature>
<feature type="compositionally biased region" description="Basic and acidic residues" evidence="1">
    <location>
        <begin position="68"/>
        <end position="81"/>
    </location>
</feature>
<proteinExistence type="predicted"/>
<dbReference type="AlphaFoldDB" id="A0A482IMJ0"/>
<dbReference type="EMBL" id="CP037900">
    <property type="protein sequence ID" value="QBP08254.1"/>
    <property type="molecule type" value="Genomic_DNA"/>
</dbReference>
<evidence type="ECO:0000256" key="1">
    <source>
        <dbReference type="SAM" id="MobiDB-lite"/>
    </source>
</evidence>
<dbReference type="RefSeq" id="WP_128646699.1">
    <property type="nucleotide sequence ID" value="NZ_CP037900.1"/>
</dbReference>